<proteinExistence type="predicted"/>
<dbReference type="Pfam" id="PF13487">
    <property type="entry name" value="HD_5"/>
    <property type="match status" value="1"/>
</dbReference>
<dbReference type="CDD" id="cd00077">
    <property type="entry name" value="HDc"/>
    <property type="match status" value="1"/>
</dbReference>
<organism evidence="2 3">
    <name type="scientific">Tumebacillus amylolyticus</name>
    <dbReference type="NCBI Taxonomy" id="2801339"/>
    <lineage>
        <taxon>Bacteria</taxon>
        <taxon>Bacillati</taxon>
        <taxon>Bacillota</taxon>
        <taxon>Bacilli</taxon>
        <taxon>Bacillales</taxon>
        <taxon>Alicyclobacillaceae</taxon>
        <taxon>Tumebacillus</taxon>
    </lineage>
</organism>
<evidence type="ECO:0000259" key="1">
    <source>
        <dbReference type="PROSITE" id="PS51832"/>
    </source>
</evidence>
<dbReference type="PANTHER" id="PTHR43155:SF2">
    <property type="entry name" value="CYCLIC DI-GMP PHOSPHODIESTERASE PA4108"/>
    <property type="match status" value="1"/>
</dbReference>
<comment type="caution">
    <text evidence="2">The sequence shown here is derived from an EMBL/GenBank/DDBJ whole genome shotgun (WGS) entry which is preliminary data.</text>
</comment>
<dbReference type="SUPFAM" id="SSF109604">
    <property type="entry name" value="HD-domain/PDEase-like"/>
    <property type="match status" value="1"/>
</dbReference>
<dbReference type="InterPro" id="IPR037522">
    <property type="entry name" value="HD_GYP_dom"/>
</dbReference>
<dbReference type="NCBIfam" id="TIGR00277">
    <property type="entry name" value="HDIG"/>
    <property type="match status" value="1"/>
</dbReference>
<dbReference type="SMART" id="SM00471">
    <property type="entry name" value="HDc"/>
    <property type="match status" value="1"/>
</dbReference>
<dbReference type="PROSITE" id="PS51832">
    <property type="entry name" value="HD_GYP"/>
    <property type="match status" value="1"/>
</dbReference>
<protein>
    <submittedName>
        <fullName evidence="2">HD domain-containing protein</fullName>
    </submittedName>
</protein>
<gene>
    <name evidence="2" type="ORF">JJB07_15740</name>
</gene>
<dbReference type="Gene3D" id="1.10.3210.10">
    <property type="entry name" value="Hypothetical protein af1432"/>
    <property type="match status" value="1"/>
</dbReference>
<dbReference type="PANTHER" id="PTHR43155">
    <property type="entry name" value="CYCLIC DI-GMP PHOSPHODIESTERASE PA4108-RELATED"/>
    <property type="match status" value="1"/>
</dbReference>
<dbReference type="InterPro" id="IPR006675">
    <property type="entry name" value="HDIG_dom"/>
</dbReference>
<evidence type="ECO:0000313" key="2">
    <source>
        <dbReference type="EMBL" id="MBL0388071.1"/>
    </source>
</evidence>
<keyword evidence="3" id="KW-1185">Reference proteome</keyword>
<reference evidence="2 3" key="1">
    <citation type="submission" date="2021-01" db="EMBL/GenBank/DDBJ databases">
        <title>Tumebacillus sp. strain ITR2 16S ribosomal RNA gene Genome sequencing and assembly.</title>
        <authorList>
            <person name="Kang M."/>
        </authorList>
    </citation>
    <scope>NUCLEOTIDE SEQUENCE [LARGE SCALE GENOMIC DNA]</scope>
    <source>
        <strain evidence="2 3">ITR2</strain>
    </source>
</reference>
<evidence type="ECO:0000313" key="3">
    <source>
        <dbReference type="Proteomes" id="UP000602284"/>
    </source>
</evidence>
<name>A0ABS1JCT0_9BACL</name>
<dbReference type="RefSeq" id="WP_201636699.1">
    <property type="nucleotide sequence ID" value="NZ_JAEQNB010000005.1"/>
</dbReference>
<sequence length="348" mass="39611">MHIKVRVSDLEVNQIVATDLYSPDGVLMLGAGTVLNETRIQRLRTMGVLEVWIERENTRTLNPGRQLLNPTLMSGYDRAARELGALFERATSSKKVEIVEVIATLQRFEEVCEPETNPFRIFISLLTDEDTLVHHSIRVAMLSKKLGEWMGLDGDACEELQLAGALHDIGKTQLPAELVRKQERLTDADMMLYQTHPSLGYEVLQNSRLPERIALVAKNHHETLNGQGYPYGLREEEIDLYSRIVAVANEFVNLTSRTARYWSVSLYNALDELSQMSFGKLDPHCVWQLTTHLKTFFIGNLVELSDSTTGRVVYVSPYQVTKPLIRTGDVYLDLTELRHLSIRRVLSW</sequence>
<dbReference type="EMBL" id="JAEQNB010000005">
    <property type="protein sequence ID" value="MBL0388071.1"/>
    <property type="molecule type" value="Genomic_DNA"/>
</dbReference>
<dbReference type="Proteomes" id="UP000602284">
    <property type="component" value="Unassembled WGS sequence"/>
</dbReference>
<accession>A0ABS1JCT0</accession>
<feature type="domain" description="HD-GYP" evidence="1">
    <location>
        <begin position="110"/>
        <end position="305"/>
    </location>
</feature>
<dbReference type="InterPro" id="IPR003607">
    <property type="entry name" value="HD/PDEase_dom"/>
</dbReference>